<proteinExistence type="predicted"/>
<dbReference type="AlphaFoldDB" id="A0A8B6GEI8"/>
<dbReference type="PANTHER" id="PTHR47027">
    <property type="entry name" value="REVERSE TRANSCRIPTASE DOMAIN-CONTAINING PROTEIN"/>
    <property type="match status" value="1"/>
</dbReference>
<dbReference type="InterPro" id="IPR000477">
    <property type="entry name" value="RT_dom"/>
</dbReference>
<dbReference type="OrthoDB" id="6189298at2759"/>
<feature type="region of interest" description="Disordered" evidence="1">
    <location>
        <begin position="1"/>
        <end position="21"/>
    </location>
</feature>
<dbReference type="Pfam" id="PF00078">
    <property type="entry name" value="RVT_1"/>
    <property type="match status" value="1"/>
</dbReference>
<sequence>MSHFGTLPNHNIKVSRHPTGQQVPTYHQVPTFCPPIYQPPIYQHHQQIRPTHVNYQQRQSSSIVQPTTTLRSTPQLSQNIQPTNINACSSSINKGNTSEQLTNSTTYLNQQEILQTTNLNHSFSTTEINTEHQTKIVVDVQSAFDVVKHIILMDKLLDKNIPPDLLQLIKGLYTDLESKVKRMGDISDSFNIKQGVRQGGILFTHLYKLYVRYLLEELKSNSIGFHLGNIYIGAPTCADDIALLSSDS</sequence>
<dbReference type="PROSITE" id="PS50878">
    <property type="entry name" value="RT_POL"/>
    <property type="match status" value="1"/>
</dbReference>
<comment type="caution">
    <text evidence="3">The sequence shown here is derived from an EMBL/GenBank/DDBJ whole genome shotgun (WGS) entry which is preliminary data.</text>
</comment>
<evidence type="ECO:0000256" key="1">
    <source>
        <dbReference type="SAM" id="MobiDB-lite"/>
    </source>
</evidence>
<evidence type="ECO:0000313" key="3">
    <source>
        <dbReference type="EMBL" id="VDI62868.1"/>
    </source>
</evidence>
<dbReference type="Proteomes" id="UP000596742">
    <property type="component" value="Unassembled WGS sequence"/>
</dbReference>
<feature type="domain" description="Reverse transcriptase" evidence="2">
    <location>
        <begin position="1"/>
        <end position="248"/>
    </location>
</feature>
<name>A0A8B6GEI8_MYTGA</name>
<keyword evidence="4" id="KW-1185">Reference proteome</keyword>
<evidence type="ECO:0000259" key="2">
    <source>
        <dbReference type="PROSITE" id="PS50878"/>
    </source>
</evidence>
<reference evidence="3" key="1">
    <citation type="submission" date="2018-11" db="EMBL/GenBank/DDBJ databases">
        <authorList>
            <person name="Alioto T."/>
            <person name="Alioto T."/>
        </authorList>
    </citation>
    <scope>NUCLEOTIDE SEQUENCE</scope>
</reference>
<protein>
    <recommendedName>
        <fullName evidence="2">Reverse transcriptase domain-containing protein</fullName>
    </recommendedName>
</protein>
<feature type="region of interest" description="Disordered" evidence="1">
    <location>
        <begin position="56"/>
        <end position="77"/>
    </location>
</feature>
<evidence type="ECO:0000313" key="4">
    <source>
        <dbReference type="Proteomes" id="UP000596742"/>
    </source>
</evidence>
<dbReference type="EMBL" id="UYJE01008308">
    <property type="protein sequence ID" value="VDI62868.1"/>
    <property type="molecule type" value="Genomic_DNA"/>
</dbReference>
<dbReference type="PANTHER" id="PTHR47027:SF20">
    <property type="entry name" value="REVERSE TRANSCRIPTASE-LIKE PROTEIN WITH RNA-DIRECTED DNA POLYMERASE DOMAIN"/>
    <property type="match status" value="1"/>
</dbReference>
<gene>
    <name evidence="3" type="ORF">MGAL_10B050307</name>
</gene>
<accession>A0A8B6GEI8</accession>
<organism evidence="3 4">
    <name type="scientific">Mytilus galloprovincialis</name>
    <name type="common">Mediterranean mussel</name>
    <dbReference type="NCBI Taxonomy" id="29158"/>
    <lineage>
        <taxon>Eukaryota</taxon>
        <taxon>Metazoa</taxon>
        <taxon>Spiralia</taxon>
        <taxon>Lophotrochozoa</taxon>
        <taxon>Mollusca</taxon>
        <taxon>Bivalvia</taxon>
        <taxon>Autobranchia</taxon>
        <taxon>Pteriomorphia</taxon>
        <taxon>Mytilida</taxon>
        <taxon>Mytiloidea</taxon>
        <taxon>Mytilidae</taxon>
        <taxon>Mytilinae</taxon>
        <taxon>Mytilus</taxon>
    </lineage>
</organism>